<feature type="domain" description="Peroxisome membrane anchor protein Pex14p N-terminal" evidence="2">
    <location>
        <begin position="45"/>
        <end position="89"/>
    </location>
</feature>
<keyword evidence="4" id="KW-1185">Reference proteome</keyword>
<dbReference type="Gene3D" id="1.10.10.10">
    <property type="entry name" value="Winged helix-like DNA-binding domain superfamily/Winged helix DNA-binding domain"/>
    <property type="match status" value="1"/>
</dbReference>
<feature type="compositionally biased region" description="Low complexity" evidence="1">
    <location>
        <begin position="105"/>
        <end position="138"/>
    </location>
</feature>
<dbReference type="OrthoDB" id="441517at2759"/>
<feature type="region of interest" description="Disordered" evidence="1">
    <location>
        <begin position="1"/>
        <end position="49"/>
    </location>
</feature>
<feature type="compositionally biased region" description="Acidic residues" evidence="1">
    <location>
        <begin position="35"/>
        <end position="48"/>
    </location>
</feature>
<feature type="compositionally biased region" description="Low complexity" evidence="1">
    <location>
        <begin position="272"/>
        <end position="284"/>
    </location>
</feature>
<evidence type="ECO:0000313" key="4">
    <source>
        <dbReference type="Proteomes" id="UP000012174"/>
    </source>
</evidence>
<accession>M7SC72</accession>
<organism evidence="3 4">
    <name type="scientific">Eutypa lata (strain UCR-EL1)</name>
    <name type="common">Grapevine dieback disease fungus</name>
    <name type="synonym">Eutypa armeniacae</name>
    <dbReference type="NCBI Taxonomy" id="1287681"/>
    <lineage>
        <taxon>Eukaryota</taxon>
        <taxon>Fungi</taxon>
        <taxon>Dikarya</taxon>
        <taxon>Ascomycota</taxon>
        <taxon>Pezizomycotina</taxon>
        <taxon>Sordariomycetes</taxon>
        <taxon>Xylariomycetidae</taxon>
        <taxon>Xylariales</taxon>
        <taxon>Diatrypaceae</taxon>
        <taxon>Eutypa</taxon>
    </lineage>
</organism>
<dbReference type="Pfam" id="PF04695">
    <property type="entry name" value="Pex14_N"/>
    <property type="match status" value="1"/>
</dbReference>
<dbReference type="STRING" id="1287681.M7SC72"/>
<dbReference type="eggNOG" id="ENOG502S3Q3">
    <property type="taxonomic scope" value="Eukaryota"/>
</dbReference>
<dbReference type="Proteomes" id="UP000012174">
    <property type="component" value="Unassembled WGS sequence"/>
</dbReference>
<sequence>MADEKDNHIPAWQQQQQAEAKVDPTATDASKSDDDVNDTSEQATEEATIEQARQFLSDENVRDHSIEKKTEFLKSKGFSAEQIQVLLGETEQTPEVQKAERELEPQPTSAPASASAPSPPQQQEAASPTVSPSSTTTTEPRADVPPIITYPEFLTTSPKPPPLITPSRLLNILAVSSSAWTLLYGGARYIINPMVNNLNDARSEYYQHVGEKLGEFVERLEGVVSEVPYKDKDGKVILLKSRGGEDNQRDEDAESTVSDPTELFHRDFGTQTTPPSSSSTPPSSLLESGTRSPTAATTENESIIDRQASRLKAIRAHVADLNDMYARRSAVTAELSASVRAIRDDVDNLALPPAGAFAYSTSDYLGGGGGGGSTRGPNGSDEEFRRTKDAIRSVKGMFLSTRSFPGVTAR</sequence>
<gene>
    <name evidence="3" type="ORF">UCREL1_9242</name>
</gene>
<dbReference type="HOGENOM" id="CLU_044743_0_0_1"/>
<dbReference type="InterPro" id="IPR006785">
    <property type="entry name" value="Pex14_N"/>
</dbReference>
<evidence type="ECO:0000313" key="3">
    <source>
        <dbReference type="EMBL" id="EMR63804.1"/>
    </source>
</evidence>
<dbReference type="AlphaFoldDB" id="M7SC72"/>
<evidence type="ECO:0000259" key="2">
    <source>
        <dbReference type="Pfam" id="PF04695"/>
    </source>
</evidence>
<dbReference type="KEGG" id="ela:UCREL1_9242"/>
<feature type="region of interest" description="Disordered" evidence="1">
    <location>
        <begin position="240"/>
        <end position="304"/>
    </location>
</feature>
<name>M7SC72_EUTLA</name>
<dbReference type="OMA" id="APIVTYP"/>
<proteinExistence type="predicted"/>
<protein>
    <submittedName>
        <fullName evidence="3">Putative peroxin 14 17 protein</fullName>
    </submittedName>
</protein>
<dbReference type="EMBL" id="KB707159">
    <property type="protein sequence ID" value="EMR63804.1"/>
    <property type="molecule type" value="Genomic_DNA"/>
</dbReference>
<feature type="region of interest" description="Disordered" evidence="1">
    <location>
        <begin position="84"/>
        <end position="146"/>
    </location>
</feature>
<feature type="compositionally biased region" description="Polar residues" evidence="1">
    <location>
        <begin position="285"/>
        <end position="301"/>
    </location>
</feature>
<dbReference type="InterPro" id="IPR036388">
    <property type="entry name" value="WH-like_DNA-bd_sf"/>
</dbReference>
<feature type="region of interest" description="Disordered" evidence="1">
    <location>
        <begin position="368"/>
        <end position="387"/>
    </location>
</feature>
<evidence type="ECO:0000256" key="1">
    <source>
        <dbReference type="SAM" id="MobiDB-lite"/>
    </source>
</evidence>
<reference evidence="4" key="1">
    <citation type="journal article" date="2013" name="Genome Announc.">
        <title>Draft genome sequence of the grapevine dieback fungus Eutypa lata UCR-EL1.</title>
        <authorList>
            <person name="Blanco-Ulate B."/>
            <person name="Rolshausen P.E."/>
            <person name="Cantu D."/>
        </authorList>
    </citation>
    <scope>NUCLEOTIDE SEQUENCE [LARGE SCALE GENOMIC DNA]</scope>
    <source>
        <strain evidence="4">UCR-EL1</strain>
    </source>
</reference>